<protein>
    <submittedName>
        <fullName evidence="6">ABC transporter substrate-binding protein</fullName>
    </submittedName>
</protein>
<evidence type="ECO:0000256" key="3">
    <source>
        <dbReference type="ARBA" id="ARBA00023136"/>
    </source>
</evidence>
<evidence type="ECO:0000256" key="2">
    <source>
        <dbReference type="ARBA" id="ARBA00022729"/>
    </source>
</evidence>
<dbReference type="Gene3D" id="3.40.190.10">
    <property type="entry name" value="Periplasmic binding protein-like II"/>
    <property type="match status" value="2"/>
</dbReference>
<keyword evidence="5" id="KW-0449">Lipoprotein</keyword>
<evidence type="ECO:0000313" key="6">
    <source>
        <dbReference type="EMBL" id="AOV09263.1"/>
    </source>
</evidence>
<accession>A0A1D8JKP6</accession>
<keyword evidence="4" id="KW-0564">Palmitate</keyword>
<dbReference type="InterPro" id="IPR006059">
    <property type="entry name" value="SBP"/>
</dbReference>
<proteinExistence type="predicted"/>
<organism evidence="6 7">
    <name type="scientific">Sporosarcina ureilytica</name>
    <dbReference type="NCBI Taxonomy" id="298596"/>
    <lineage>
        <taxon>Bacteria</taxon>
        <taxon>Bacillati</taxon>
        <taxon>Bacillota</taxon>
        <taxon>Bacilli</taxon>
        <taxon>Bacillales</taxon>
        <taxon>Caryophanaceae</taxon>
        <taxon>Sporosarcina</taxon>
    </lineage>
</organism>
<dbReference type="Pfam" id="PF01547">
    <property type="entry name" value="SBP_bac_1"/>
    <property type="match status" value="1"/>
</dbReference>
<name>A0A1D8JKP6_9BACL</name>
<keyword evidence="7" id="KW-1185">Reference proteome</keyword>
<evidence type="ECO:0000256" key="4">
    <source>
        <dbReference type="ARBA" id="ARBA00023139"/>
    </source>
</evidence>
<keyword evidence="3" id="KW-0472">Membrane</keyword>
<evidence type="ECO:0000313" key="7">
    <source>
        <dbReference type="Proteomes" id="UP000185746"/>
    </source>
</evidence>
<keyword evidence="1" id="KW-1003">Cell membrane</keyword>
<gene>
    <name evidence="6" type="ORF">BI350_14420</name>
</gene>
<dbReference type="EMBL" id="CP017560">
    <property type="protein sequence ID" value="AOV09263.1"/>
    <property type="molecule type" value="Genomic_DNA"/>
</dbReference>
<dbReference type="PANTHER" id="PTHR43649:SF33">
    <property type="entry name" value="POLYGALACTURONAN_RHAMNOGALACTURONAN-BINDING PROTEIN YTCQ"/>
    <property type="match status" value="1"/>
</dbReference>
<keyword evidence="2" id="KW-0732">Signal</keyword>
<evidence type="ECO:0000256" key="5">
    <source>
        <dbReference type="ARBA" id="ARBA00023288"/>
    </source>
</evidence>
<dbReference type="PANTHER" id="PTHR43649">
    <property type="entry name" value="ARABINOSE-BINDING PROTEIN-RELATED"/>
    <property type="match status" value="1"/>
</dbReference>
<reference evidence="6 7" key="1">
    <citation type="submission" date="2016-09" db="EMBL/GenBank/DDBJ databases">
        <title>Complete genome sequence of the Lysinibacillus sphaericus LMG 22257, a specie of Bacillus with ureolytic activity that can effectively biodeposit calcium carbonate.</title>
        <authorList>
            <person name="Yan W."/>
        </authorList>
    </citation>
    <scope>NUCLEOTIDE SEQUENCE [LARGE SCALE GENOMIC DNA]</scope>
    <source>
        <strain evidence="6 7">LMG 22257</strain>
    </source>
</reference>
<sequence length="487" mass="55433">MLAVFVLMVACSDEDSASKDEASGEEKGKPKITIMTKLHTAEVPDEKLLKLLEEKANVELEIEWVPDNNYADKLNTAFSTGTFAQAVTMGQDQVDQFKGAIRDGQFWEIGAYFDEFENLSKLKEEVVQNTMVDGKVYSLYQGRPLSRQGMIYRKDWADNLGLEAPKNVEEFYEMARAFTEDDPDGNGKDDTIGVTDRGDLIYGLFKTLASWHATPNNWGEKDGELLPEFMFPEYMESMNFVKDLRDNHYMNQDFPVTSKEDQQAMFKNGTAGIYVGAIVDILGLYNDAIELNPDLEYDVHTEVAGPSGEFTIWANPGYNNEILFPKSAIKTEEELKDILAFFDLMMTPEFSNLVQWGVEGEHYTVEDGFAVIDEDQDKIQREVFAYNMLGIGEPETNGRYESLHNYEPRQKAEELILINNNHLIHDPSITLDSETYVRDGERLQEIINDATYNYMLGEIDEAGFEKQVEKWKSEGGSKIIEEFNASR</sequence>
<dbReference type="KEGG" id="surl:BI350_14420"/>
<dbReference type="InterPro" id="IPR050490">
    <property type="entry name" value="Bact_solute-bd_prot1"/>
</dbReference>
<dbReference type="CDD" id="cd13580">
    <property type="entry name" value="PBP2_AlgQ_like_1"/>
    <property type="match status" value="1"/>
</dbReference>
<dbReference type="Proteomes" id="UP000185746">
    <property type="component" value="Chromosome"/>
</dbReference>
<dbReference type="SUPFAM" id="SSF53850">
    <property type="entry name" value="Periplasmic binding protein-like II"/>
    <property type="match status" value="1"/>
</dbReference>
<evidence type="ECO:0000256" key="1">
    <source>
        <dbReference type="ARBA" id="ARBA00022475"/>
    </source>
</evidence>
<dbReference type="AlphaFoldDB" id="A0A1D8JKP6"/>